<comment type="caution">
    <text evidence="2">The sequence shown here is derived from an EMBL/GenBank/DDBJ whole genome shotgun (WGS) entry which is preliminary data.</text>
</comment>
<feature type="compositionally biased region" description="Polar residues" evidence="1">
    <location>
        <begin position="1"/>
        <end position="26"/>
    </location>
</feature>
<name>A0A9P6PUW5_9FUNG</name>
<evidence type="ECO:0000313" key="3">
    <source>
        <dbReference type="Proteomes" id="UP000726737"/>
    </source>
</evidence>
<evidence type="ECO:0000313" key="2">
    <source>
        <dbReference type="EMBL" id="KAG0254191.1"/>
    </source>
</evidence>
<feature type="compositionally biased region" description="Polar residues" evidence="1">
    <location>
        <begin position="55"/>
        <end position="73"/>
    </location>
</feature>
<reference evidence="2" key="1">
    <citation type="journal article" date="2020" name="Fungal Divers.">
        <title>Resolving the Mortierellaceae phylogeny through synthesis of multi-gene phylogenetics and phylogenomics.</title>
        <authorList>
            <person name="Vandepol N."/>
            <person name="Liber J."/>
            <person name="Desiro A."/>
            <person name="Na H."/>
            <person name="Kennedy M."/>
            <person name="Barry K."/>
            <person name="Grigoriev I.V."/>
            <person name="Miller A.N."/>
            <person name="O'Donnell K."/>
            <person name="Stajich J.E."/>
            <person name="Bonito G."/>
        </authorList>
    </citation>
    <scope>NUCLEOTIDE SEQUENCE</scope>
    <source>
        <strain evidence="2">KOD948</strain>
    </source>
</reference>
<organism evidence="2 3">
    <name type="scientific">Mortierella polycephala</name>
    <dbReference type="NCBI Taxonomy" id="41804"/>
    <lineage>
        <taxon>Eukaryota</taxon>
        <taxon>Fungi</taxon>
        <taxon>Fungi incertae sedis</taxon>
        <taxon>Mucoromycota</taxon>
        <taxon>Mortierellomycotina</taxon>
        <taxon>Mortierellomycetes</taxon>
        <taxon>Mortierellales</taxon>
        <taxon>Mortierellaceae</taxon>
        <taxon>Mortierella</taxon>
    </lineage>
</organism>
<evidence type="ECO:0000256" key="1">
    <source>
        <dbReference type="SAM" id="MobiDB-lite"/>
    </source>
</evidence>
<accession>A0A9P6PUW5</accession>
<feature type="compositionally biased region" description="Low complexity" evidence="1">
    <location>
        <begin position="86"/>
        <end position="95"/>
    </location>
</feature>
<sequence>MSEAAITTHSPNTPNLETDSKSNIPPSQEPVVSTEPRTVTTAAPESTSTSVSSPNNNVDIVTDLMSNLSTAASADSVKTEDKKSEQQPQLQQGEELSPEEAKLRAIGLKRTHRPGFYIHIDSPRRLRIQTATKTFDLDRYCPHANADMLKWASISKERIAIRNGGMTIQLNKV</sequence>
<gene>
    <name evidence="2" type="ORF">BG011_005905</name>
</gene>
<dbReference type="Proteomes" id="UP000726737">
    <property type="component" value="Unassembled WGS sequence"/>
</dbReference>
<dbReference type="EMBL" id="JAAAJA010000415">
    <property type="protein sequence ID" value="KAG0254191.1"/>
    <property type="molecule type" value="Genomic_DNA"/>
</dbReference>
<keyword evidence="3" id="KW-1185">Reference proteome</keyword>
<feature type="compositionally biased region" description="Low complexity" evidence="1">
    <location>
        <begin position="38"/>
        <end position="54"/>
    </location>
</feature>
<dbReference type="AlphaFoldDB" id="A0A9P6PUW5"/>
<protein>
    <submittedName>
        <fullName evidence="2">Uncharacterized protein</fullName>
    </submittedName>
</protein>
<feature type="region of interest" description="Disordered" evidence="1">
    <location>
        <begin position="1"/>
        <end position="100"/>
    </location>
</feature>
<dbReference type="OrthoDB" id="426882at2759"/>
<proteinExistence type="predicted"/>